<feature type="non-terminal residue" evidence="4">
    <location>
        <position position="339"/>
    </location>
</feature>
<dbReference type="InterPro" id="IPR027417">
    <property type="entry name" value="P-loop_NTPase"/>
</dbReference>
<dbReference type="SMART" id="SM01058">
    <property type="entry name" value="CarD_TRCF"/>
    <property type="match status" value="1"/>
</dbReference>
<accession>A0A382PY15</accession>
<keyword evidence="1" id="KW-0547">Nucleotide-binding</keyword>
<proteinExistence type="predicted"/>
<dbReference type="SUPFAM" id="SSF141259">
    <property type="entry name" value="CarD-like"/>
    <property type="match status" value="1"/>
</dbReference>
<dbReference type="AlphaFoldDB" id="A0A382PY15"/>
<dbReference type="InterPro" id="IPR041471">
    <property type="entry name" value="UvrB_inter"/>
</dbReference>
<keyword evidence="2" id="KW-0067">ATP-binding</keyword>
<gene>
    <name evidence="4" type="ORF">METZ01_LOCUS330419</name>
</gene>
<reference evidence="4" key="1">
    <citation type="submission" date="2018-05" db="EMBL/GenBank/DDBJ databases">
        <authorList>
            <person name="Lanie J.A."/>
            <person name="Ng W.-L."/>
            <person name="Kazmierczak K.M."/>
            <person name="Andrzejewski T.M."/>
            <person name="Davidsen T.M."/>
            <person name="Wayne K.J."/>
            <person name="Tettelin H."/>
            <person name="Glass J.I."/>
            <person name="Rusch D."/>
            <person name="Podicherti R."/>
            <person name="Tsui H.-C.T."/>
            <person name="Winkler M.E."/>
        </authorList>
    </citation>
    <scope>NUCLEOTIDE SEQUENCE</scope>
</reference>
<evidence type="ECO:0000256" key="1">
    <source>
        <dbReference type="ARBA" id="ARBA00022741"/>
    </source>
</evidence>
<dbReference type="InterPro" id="IPR036101">
    <property type="entry name" value="CarD-like/TRCF_RID_sf"/>
</dbReference>
<evidence type="ECO:0000259" key="3">
    <source>
        <dbReference type="SMART" id="SM01058"/>
    </source>
</evidence>
<evidence type="ECO:0000256" key="2">
    <source>
        <dbReference type="ARBA" id="ARBA00022840"/>
    </source>
</evidence>
<sequence>QSTIVEKLLLWGYEPADPCLTPKTFAKRGGILDVFTEFSGHPLRFEFLGDKIDSIRIFNPDTQLSEGLRSACVLFPPVFSPSNDEICLNNIIEEACSAVLYITSKGVSFLSPDNSIKIETVALKPPNNGLAKSKKVIDGVLDNKKIVSFFYNPTKRSLYRQKELFPLSFGPSGGFYSSTLGVAYFSPPLGTKKTKQPSFFTPHTNHNIASLKDLAWGDLLVHQDHGLGLYRGLVLIGEKNNQAENIKIEYADGGSVFVPTDRFDRVHKYIGTGKSSPKLSRIGSSSWKKQKDITRKATADVVEHLVSSYRARSKPREFHYAEGGYLMEQLENSFLFEET</sequence>
<dbReference type="SUPFAM" id="SSF52540">
    <property type="entry name" value="P-loop containing nucleoside triphosphate hydrolases"/>
    <property type="match status" value="1"/>
</dbReference>
<dbReference type="Gene3D" id="3.30.2060.10">
    <property type="entry name" value="Penicillin-binding protein 1b domain"/>
    <property type="match status" value="1"/>
</dbReference>
<name>A0A382PY15_9ZZZZ</name>
<dbReference type="Gene3D" id="2.40.10.170">
    <property type="match status" value="1"/>
</dbReference>
<evidence type="ECO:0000313" key="4">
    <source>
        <dbReference type="EMBL" id="SVC77565.1"/>
    </source>
</evidence>
<dbReference type="Pfam" id="PF02559">
    <property type="entry name" value="CarD_TRCF_RID"/>
    <property type="match status" value="1"/>
</dbReference>
<feature type="non-terminal residue" evidence="4">
    <location>
        <position position="1"/>
    </location>
</feature>
<dbReference type="GO" id="GO:0005524">
    <property type="term" value="F:ATP binding"/>
    <property type="evidence" value="ECO:0007669"/>
    <property type="project" value="UniProtKB-KW"/>
</dbReference>
<organism evidence="4">
    <name type="scientific">marine metagenome</name>
    <dbReference type="NCBI Taxonomy" id="408172"/>
    <lineage>
        <taxon>unclassified sequences</taxon>
        <taxon>metagenomes</taxon>
        <taxon>ecological metagenomes</taxon>
    </lineage>
</organism>
<protein>
    <recommendedName>
        <fullName evidence="3">CarD-like/TRCF RNAP-interacting domain-containing protein</fullName>
    </recommendedName>
</protein>
<dbReference type="Pfam" id="PF17757">
    <property type="entry name" value="UvrB_inter"/>
    <property type="match status" value="1"/>
</dbReference>
<feature type="domain" description="CarD-like/TRCF RNAP-interacting" evidence="3">
    <location>
        <begin position="213"/>
        <end position="310"/>
    </location>
</feature>
<dbReference type="InterPro" id="IPR003711">
    <property type="entry name" value="CarD-like/TRCF_RID"/>
</dbReference>
<dbReference type="EMBL" id="UINC01110212">
    <property type="protein sequence ID" value="SVC77565.1"/>
    <property type="molecule type" value="Genomic_DNA"/>
</dbReference>